<dbReference type="HOGENOM" id="CLU_3059419_0_0_4"/>
<organism evidence="1">
    <name type="scientific">Burkholderia pseudomallei 1710a</name>
    <dbReference type="NCBI Taxonomy" id="320371"/>
    <lineage>
        <taxon>Bacteria</taxon>
        <taxon>Pseudomonadati</taxon>
        <taxon>Pseudomonadota</taxon>
        <taxon>Betaproteobacteria</taxon>
        <taxon>Burkholderiales</taxon>
        <taxon>Burkholderiaceae</taxon>
        <taxon>Burkholderia</taxon>
        <taxon>pseudomallei group</taxon>
    </lineage>
</organism>
<protein>
    <submittedName>
        <fullName evidence="1">Uncharacterized protein</fullName>
    </submittedName>
</protein>
<proteinExistence type="predicted"/>
<reference evidence="1" key="1">
    <citation type="submission" date="2009-05" db="EMBL/GenBank/DDBJ databases">
        <authorList>
            <person name="Harkins D.M."/>
            <person name="DeShazer D."/>
            <person name="Woods D.E."/>
            <person name="Brinkac L.M."/>
            <person name="Brown K.A."/>
            <person name="Hung G.C."/>
            <person name="Tuanyok A."/>
            <person name="Zhang B."/>
            <person name="Nierman W.C."/>
        </authorList>
    </citation>
    <scope>NUCLEOTIDE SEQUENCE [LARGE SCALE GENOMIC DNA]</scope>
    <source>
        <strain evidence="1">1710a</strain>
    </source>
</reference>
<sequence length="53" mass="5858">MVFHAHWAALYINENGRLKNGGLGRLILSMIETIGIEPVRAASASRGQYNRGF</sequence>
<dbReference type="Proteomes" id="UP000001812">
    <property type="component" value="Chromosome I"/>
</dbReference>
<name>A0A0E1W5M2_BURPE</name>
<evidence type="ECO:0000313" key="1">
    <source>
        <dbReference type="EMBL" id="EET08448.1"/>
    </source>
</evidence>
<dbReference type="AlphaFoldDB" id="A0A0E1W5M2"/>
<accession>A0A0E1W5M2</accession>
<gene>
    <name evidence="1" type="ORF">BURPS1710A_0077</name>
</gene>
<dbReference type="EMBL" id="CM000832">
    <property type="protein sequence ID" value="EET08448.1"/>
    <property type="molecule type" value="Genomic_DNA"/>
</dbReference>